<dbReference type="Proteomes" id="UP000620124">
    <property type="component" value="Unassembled WGS sequence"/>
</dbReference>
<accession>A0A8H6Y8B7</accession>
<comment type="caution">
    <text evidence="1">The sequence shown here is derived from an EMBL/GenBank/DDBJ whole genome shotgun (WGS) entry which is preliminary data.</text>
</comment>
<name>A0A8H6Y8B7_9AGAR</name>
<evidence type="ECO:0000313" key="2">
    <source>
        <dbReference type="Proteomes" id="UP000620124"/>
    </source>
</evidence>
<proteinExistence type="predicted"/>
<protein>
    <submittedName>
        <fullName evidence="1">Uncharacterized protein</fullName>
    </submittedName>
</protein>
<reference evidence="1" key="1">
    <citation type="submission" date="2020-05" db="EMBL/GenBank/DDBJ databases">
        <title>Mycena genomes resolve the evolution of fungal bioluminescence.</title>
        <authorList>
            <person name="Tsai I.J."/>
        </authorList>
    </citation>
    <scope>NUCLEOTIDE SEQUENCE</scope>
    <source>
        <strain evidence="1">CCC161011</strain>
    </source>
</reference>
<sequence>MTNPPTATVTPTQTILRVPMPIPRTTNAPYFNGKYLADFLTILAQHGANAGITDLDDLVPYIVQYSSDEVKDLIRYMTEFDPDESGKTWSAAKVQLRLLYGQADEPPSYTEEMLQDFCQKQSAKSPFKNKKQIETYHKDFMHLGGPLVK</sequence>
<dbReference type="OrthoDB" id="2996139at2759"/>
<keyword evidence="2" id="KW-1185">Reference proteome</keyword>
<organism evidence="1 2">
    <name type="scientific">Mycena venus</name>
    <dbReference type="NCBI Taxonomy" id="2733690"/>
    <lineage>
        <taxon>Eukaryota</taxon>
        <taxon>Fungi</taxon>
        <taxon>Dikarya</taxon>
        <taxon>Basidiomycota</taxon>
        <taxon>Agaricomycotina</taxon>
        <taxon>Agaricomycetes</taxon>
        <taxon>Agaricomycetidae</taxon>
        <taxon>Agaricales</taxon>
        <taxon>Marasmiineae</taxon>
        <taxon>Mycenaceae</taxon>
        <taxon>Mycena</taxon>
    </lineage>
</organism>
<gene>
    <name evidence="1" type="ORF">MVEN_01137400</name>
</gene>
<evidence type="ECO:0000313" key="1">
    <source>
        <dbReference type="EMBL" id="KAF7354482.1"/>
    </source>
</evidence>
<dbReference type="AlphaFoldDB" id="A0A8H6Y8B7"/>
<dbReference type="EMBL" id="JACAZI010000008">
    <property type="protein sequence ID" value="KAF7354482.1"/>
    <property type="molecule type" value="Genomic_DNA"/>
</dbReference>